<proteinExistence type="predicted"/>
<dbReference type="EMBL" id="AABF01000002">
    <property type="protein sequence ID" value="EAA25206.1"/>
    <property type="molecule type" value="Genomic_DNA"/>
</dbReference>
<comment type="caution">
    <text evidence="1">The sequence shown here is derived from an EMBL/GenBank/DDBJ whole genome shotgun (WGS) entry which is preliminary data.</text>
</comment>
<accession>Q7P8E9</accession>
<name>Q7P8E9_FUSVC</name>
<organism evidence="1 2">
    <name type="scientific">Fusobacterium vincentii ATCC 49256</name>
    <dbReference type="NCBI Taxonomy" id="209882"/>
    <lineage>
        <taxon>Bacteria</taxon>
        <taxon>Fusobacteriati</taxon>
        <taxon>Fusobacteriota</taxon>
        <taxon>Fusobacteriia</taxon>
        <taxon>Fusobacteriales</taxon>
        <taxon>Fusobacteriaceae</taxon>
        <taxon>Fusobacterium</taxon>
    </lineage>
</organism>
<sequence length="112" mass="12576">MLTAKIAFLGSGAKTIGIIANVERVKSGSIPNSYRFKLLDEYNDLNEKNLKLIDFYIQDSFFKTGTLYLNDDAYLGELTLSTETKILGIILGKGNNYKSLEKASFILDLRKK</sequence>
<gene>
    <name evidence="1" type="ORF">FNV2241</name>
</gene>
<protein>
    <submittedName>
        <fullName evidence="1">Uncharacterized protein</fullName>
    </submittedName>
</protein>
<dbReference type="AlphaFoldDB" id="Q7P8E9"/>
<reference evidence="1 2" key="1">
    <citation type="journal article" date="2003" name="Genome Res.">
        <title>Genome analysis of F. nucleatum sub spp vincentii and its comparison with the genome of F. nucleatum ATCC 25586.</title>
        <authorList>
            <person name="Kapatral V."/>
            <person name="Ivanova N."/>
            <person name="Anderson I."/>
            <person name="Reznik G."/>
            <person name="Bhattacharyya A."/>
            <person name="Gardner W.L."/>
            <person name="Mikhailova N."/>
            <person name="Lapidus A."/>
            <person name="Larsen N."/>
            <person name="D'Souza M."/>
            <person name="Walunas T."/>
            <person name="Haselkorn R."/>
            <person name="Overbeek R."/>
            <person name="Kyrpides N."/>
        </authorList>
    </citation>
    <scope>NUCLEOTIDE SEQUENCE [LARGE SCALE GENOMIC DNA]</scope>
    <source>
        <strain evidence="1 2">ATCC 49256</strain>
    </source>
</reference>
<dbReference type="Proteomes" id="UP000006454">
    <property type="component" value="Unassembled WGS sequence"/>
</dbReference>
<evidence type="ECO:0000313" key="2">
    <source>
        <dbReference type="Proteomes" id="UP000006454"/>
    </source>
</evidence>
<evidence type="ECO:0000313" key="1">
    <source>
        <dbReference type="EMBL" id="EAA25206.1"/>
    </source>
</evidence>